<name>A0A3D4T174_9CORY</name>
<gene>
    <name evidence="1" type="ORF">DIW82_10930</name>
</gene>
<accession>A0A3D4T174</accession>
<dbReference type="STRING" id="863239.GCA_000213935_02734"/>
<feature type="non-terminal residue" evidence="1">
    <location>
        <position position="1"/>
    </location>
</feature>
<sequence length="98" mass="10693">RRYCSQSCRQRAYEQRRQLSGTGLPADVVVLSRRAAEELTDTLFELRCAAEDVRTAVTEDADAVSSAEVAALCTELVTMAKTAEKIRRRVGEDGAGEG</sequence>
<protein>
    <submittedName>
        <fullName evidence="1">Uncharacterized protein</fullName>
    </submittedName>
</protein>
<comment type="caution">
    <text evidence="1">The sequence shown here is derived from an EMBL/GenBank/DDBJ whole genome shotgun (WGS) entry which is preliminary data.</text>
</comment>
<dbReference type="EMBL" id="DQID01000280">
    <property type="protein sequence ID" value="HCT15268.1"/>
    <property type="molecule type" value="Genomic_DNA"/>
</dbReference>
<dbReference type="Proteomes" id="UP000261739">
    <property type="component" value="Unassembled WGS sequence"/>
</dbReference>
<organism evidence="1 2">
    <name type="scientific">Corynebacterium nuruki</name>
    <dbReference type="NCBI Taxonomy" id="1032851"/>
    <lineage>
        <taxon>Bacteria</taxon>
        <taxon>Bacillati</taxon>
        <taxon>Actinomycetota</taxon>
        <taxon>Actinomycetes</taxon>
        <taxon>Mycobacteriales</taxon>
        <taxon>Corynebacteriaceae</taxon>
        <taxon>Corynebacterium</taxon>
    </lineage>
</organism>
<dbReference type="AlphaFoldDB" id="A0A3D4T174"/>
<evidence type="ECO:0000313" key="1">
    <source>
        <dbReference type="EMBL" id="HCT15268.1"/>
    </source>
</evidence>
<proteinExistence type="predicted"/>
<reference evidence="1 2" key="1">
    <citation type="journal article" date="2018" name="Nat. Biotechnol.">
        <title>A standardized bacterial taxonomy based on genome phylogeny substantially revises the tree of life.</title>
        <authorList>
            <person name="Parks D.H."/>
            <person name="Chuvochina M."/>
            <person name="Waite D.W."/>
            <person name="Rinke C."/>
            <person name="Skarshewski A."/>
            <person name="Chaumeil P.A."/>
            <person name="Hugenholtz P."/>
        </authorList>
    </citation>
    <scope>NUCLEOTIDE SEQUENCE [LARGE SCALE GENOMIC DNA]</scope>
    <source>
        <strain evidence="1">UBA11247</strain>
    </source>
</reference>
<evidence type="ECO:0000313" key="2">
    <source>
        <dbReference type="Proteomes" id="UP000261739"/>
    </source>
</evidence>